<gene>
    <name evidence="1" type="ORF">FA95DRAFT_1609452</name>
</gene>
<keyword evidence="2" id="KW-1185">Reference proteome</keyword>
<evidence type="ECO:0000313" key="1">
    <source>
        <dbReference type="EMBL" id="KAI0043335.1"/>
    </source>
</evidence>
<sequence length="483" mass="51942">MISAGALIWTSVRPLIRTFLTIGAGFALTKADLFPLEAARGAGQIVLHIFMPCLLFSRIVPAFTPDNVGTLGPVTLVGVLYGVLGILLAFAIKQVFWVPHRFRWGIIVAGGWGNYGDIPTAIALGVTASAPFNGVEDQNLAVAYIAGLLLVFFVTLFPMGGYLLVAKDYDGPDIESDYLRERMHRRRTRVANAAIAHLRRLRGKSTSSAAHPESAEDEKMGDERSSPSTQPREPSERIVSCATSTAPTVVADERDMLSFTPPTHTVRFMPSLTSLTPSPRLSRPRRILRRARPLLAQLIKPAPLTIILALPIALVAPLKALFLPPSASFTPRFHPTAPDGQPPLAFMMDTASFAGAASVPLGLVCLGSALARLTIGGSDNWARMPLGAIGALAVGKMIISPVFGVLLVKGLVHSGMIDRNDKVLQFVCIIFSGLPTATTQVFLTQVYSTTGSAEHLSAFLIPQYLLMFLTMTALTVYTLNSLF</sequence>
<reference evidence="1" key="2">
    <citation type="journal article" date="2022" name="New Phytol.">
        <title>Evolutionary transition to the ectomycorrhizal habit in the genomes of a hyperdiverse lineage of mushroom-forming fungi.</title>
        <authorList>
            <person name="Looney B."/>
            <person name="Miyauchi S."/>
            <person name="Morin E."/>
            <person name="Drula E."/>
            <person name="Courty P.E."/>
            <person name="Kohler A."/>
            <person name="Kuo A."/>
            <person name="LaButti K."/>
            <person name="Pangilinan J."/>
            <person name="Lipzen A."/>
            <person name="Riley R."/>
            <person name="Andreopoulos W."/>
            <person name="He G."/>
            <person name="Johnson J."/>
            <person name="Nolan M."/>
            <person name="Tritt A."/>
            <person name="Barry K.W."/>
            <person name="Grigoriev I.V."/>
            <person name="Nagy L.G."/>
            <person name="Hibbett D."/>
            <person name="Henrissat B."/>
            <person name="Matheny P.B."/>
            <person name="Labbe J."/>
            <person name="Martin F.M."/>
        </authorList>
    </citation>
    <scope>NUCLEOTIDE SEQUENCE</scope>
    <source>
        <strain evidence="1">FP105234-sp</strain>
    </source>
</reference>
<reference evidence="1" key="1">
    <citation type="submission" date="2021-02" db="EMBL/GenBank/DDBJ databases">
        <authorList>
            <consortium name="DOE Joint Genome Institute"/>
            <person name="Ahrendt S."/>
            <person name="Looney B.P."/>
            <person name="Miyauchi S."/>
            <person name="Morin E."/>
            <person name="Drula E."/>
            <person name="Courty P.E."/>
            <person name="Chicoki N."/>
            <person name="Fauchery L."/>
            <person name="Kohler A."/>
            <person name="Kuo A."/>
            <person name="Labutti K."/>
            <person name="Pangilinan J."/>
            <person name="Lipzen A."/>
            <person name="Riley R."/>
            <person name="Andreopoulos W."/>
            <person name="He G."/>
            <person name="Johnson J."/>
            <person name="Barry K.W."/>
            <person name="Grigoriev I.V."/>
            <person name="Nagy L."/>
            <person name="Hibbett D."/>
            <person name="Henrissat B."/>
            <person name="Matheny P.B."/>
            <person name="Labbe J."/>
            <person name="Martin F."/>
        </authorList>
    </citation>
    <scope>NUCLEOTIDE SEQUENCE</scope>
    <source>
        <strain evidence="1">FP105234-sp</strain>
    </source>
</reference>
<comment type="caution">
    <text evidence="1">The sequence shown here is derived from an EMBL/GenBank/DDBJ whole genome shotgun (WGS) entry which is preliminary data.</text>
</comment>
<name>A0ACB8RIB1_9AGAM</name>
<proteinExistence type="predicted"/>
<dbReference type="EMBL" id="MU276022">
    <property type="protein sequence ID" value="KAI0043335.1"/>
    <property type="molecule type" value="Genomic_DNA"/>
</dbReference>
<organism evidence="1 2">
    <name type="scientific">Auriscalpium vulgare</name>
    <dbReference type="NCBI Taxonomy" id="40419"/>
    <lineage>
        <taxon>Eukaryota</taxon>
        <taxon>Fungi</taxon>
        <taxon>Dikarya</taxon>
        <taxon>Basidiomycota</taxon>
        <taxon>Agaricomycotina</taxon>
        <taxon>Agaricomycetes</taxon>
        <taxon>Russulales</taxon>
        <taxon>Auriscalpiaceae</taxon>
        <taxon>Auriscalpium</taxon>
    </lineage>
</organism>
<protein>
    <submittedName>
        <fullName evidence="1">Auxin efflux carrier</fullName>
    </submittedName>
</protein>
<evidence type="ECO:0000313" key="2">
    <source>
        <dbReference type="Proteomes" id="UP000814033"/>
    </source>
</evidence>
<accession>A0ACB8RIB1</accession>
<dbReference type="Proteomes" id="UP000814033">
    <property type="component" value="Unassembled WGS sequence"/>
</dbReference>